<sequence length="263" mass="29244">MLNIKRLSVMLAMVAALMAILWRPSSGQKVEKDGLDEDLYNKEPGKDAETRAKTARKNLVAKPLTYTVTEEVYFDIVIGNATKREKPYEGRIVIACFGEIVPITCLNFVSLAKGYKKGRDVLWYKNTPVHRVVKDFVIQMGDVSGKKGKGGRSIYGEAFQDENFKLSHRGRGWVSMANFGRDTNGSQFFILLQPARWLDGKHVVFGKVIKGMDVVAKIGDVDTYVTGKPKVPVKVVNSGIVGIASKYEIPENEIHNADDMAMV</sequence>
<evidence type="ECO:0000256" key="5">
    <source>
        <dbReference type="ARBA" id="ARBA00056644"/>
    </source>
</evidence>
<keyword evidence="2 6" id="KW-0732">Signal</keyword>
<organism evidence="8 9">
    <name type="scientific">Batillaria attramentaria</name>
    <dbReference type="NCBI Taxonomy" id="370345"/>
    <lineage>
        <taxon>Eukaryota</taxon>
        <taxon>Metazoa</taxon>
        <taxon>Spiralia</taxon>
        <taxon>Lophotrochozoa</taxon>
        <taxon>Mollusca</taxon>
        <taxon>Gastropoda</taxon>
        <taxon>Caenogastropoda</taxon>
        <taxon>Sorbeoconcha</taxon>
        <taxon>Cerithioidea</taxon>
        <taxon>Batillariidae</taxon>
        <taxon>Batillaria</taxon>
    </lineage>
</organism>
<evidence type="ECO:0000259" key="7">
    <source>
        <dbReference type="PROSITE" id="PS50072"/>
    </source>
</evidence>
<feature type="chain" id="PRO_5044531758" description="Peptidyl-prolyl cis-trans isomerase" evidence="6">
    <location>
        <begin position="28"/>
        <end position="263"/>
    </location>
</feature>
<dbReference type="AlphaFoldDB" id="A0ABD0JS64"/>
<dbReference type="Proteomes" id="UP001519460">
    <property type="component" value="Unassembled WGS sequence"/>
</dbReference>
<dbReference type="SUPFAM" id="SSF50891">
    <property type="entry name" value="Cyclophilin-like"/>
    <property type="match status" value="1"/>
</dbReference>
<comment type="caution">
    <text evidence="8">The sequence shown here is derived from an EMBL/GenBank/DDBJ whole genome shotgun (WGS) entry which is preliminary data.</text>
</comment>
<proteinExistence type="inferred from homology"/>
<evidence type="ECO:0000256" key="2">
    <source>
        <dbReference type="ARBA" id="ARBA00022729"/>
    </source>
</evidence>
<feature type="domain" description="PPIase cyclophilin-type" evidence="7">
    <location>
        <begin position="90"/>
        <end position="240"/>
    </location>
</feature>
<dbReference type="GO" id="GO:0003755">
    <property type="term" value="F:peptidyl-prolyl cis-trans isomerase activity"/>
    <property type="evidence" value="ECO:0007669"/>
    <property type="project" value="UniProtKB-UniRule"/>
</dbReference>
<keyword evidence="3 6" id="KW-0697">Rotamase</keyword>
<accession>A0ABD0JS64</accession>
<dbReference type="EMBL" id="JACVVK020000340">
    <property type="protein sequence ID" value="KAK7477847.1"/>
    <property type="molecule type" value="Genomic_DNA"/>
</dbReference>
<evidence type="ECO:0000313" key="8">
    <source>
        <dbReference type="EMBL" id="KAK7477847.1"/>
    </source>
</evidence>
<evidence type="ECO:0000256" key="6">
    <source>
        <dbReference type="RuleBase" id="RU363019"/>
    </source>
</evidence>
<dbReference type="Pfam" id="PF00160">
    <property type="entry name" value="Pro_isomerase"/>
    <property type="match status" value="1"/>
</dbReference>
<evidence type="ECO:0000256" key="3">
    <source>
        <dbReference type="ARBA" id="ARBA00023110"/>
    </source>
</evidence>
<comment type="similarity">
    <text evidence="6">Belongs to the cyclophilin-type PPIase family.</text>
</comment>
<evidence type="ECO:0000256" key="4">
    <source>
        <dbReference type="ARBA" id="ARBA00023235"/>
    </source>
</evidence>
<dbReference type="EC" id="5.2.1.8" evidence="6"/>
<keyword evidence="9" id="KW-1185">Reference proteome</keyword>
<comment type="function">
    <text evidence="5">PPIases accelerate the folding of proteins. It catalyzes the cis-trans isomerization of proline imidic peptide bonds in oligopeptides. Acts on the folding of rhodopsin RH1 and RH2 (but not RH3) and is required for visual transduction.</text>
</comment>
<gene>
    <name evidence="8" type="ORF">BaRGS_00030925</name>
</gene>
<reference evidence="8 9" key="1">
    <citation type="journal article" date="2023" name="Sci. Data">
        <title>Genome assembly of the Korean intertidal mud-creeper Batillaria attramentaria.</title>
        <authorList>
            <person name="Patra A.K."/>
            <person name="Ho P.T."/>
            <person name="Jun S."/>
            <person name="Lee S.J."/>
            <person name="Kim Y."/>
            <person name="Won Y.J."/>
        </authorList>
    </citation>
    <scope>NUCLEOTIDE SEQUENCE [LARGE SCALE GENOMIC DNA]</scope>
    <source>
        <strain evidence="8">Wonlab-2016</strain>
    </source>
</reference>
<keyword evidence="4 6" id="KW-0413">Isomerase</keyword>
<dbReference type="PANTHER" id="PTHR11071:SF547">
    <property type="entry name" value="PEPTIDYL-PROLYL CIS-TRANS ISOMERASE"/>
    <property type="match status" value="1"/>
</dbReference>
<dbReference type="PROSITE" id="PS50072">
    <property type="entry name" value="CSA_PPIASE_2"/>
    <property type="match status" value="1"/>
</dbReference>
<comment type="catalytic activity">
    <reaction evidence="1 6">
        <text>[protein]-peptidylproline (omega=180) = [protein]-peptidylproline (omega=0)</text>
        <dbReference type="Rhea" id="RHEA:16237"/>
        <dbReference type="Rhea" id="RHEA-COMP:10747"/>
        <dbReference type="Rhea" id="RHEA-COMP:10748"/>
        <dbReference type="ChEBI" id="CHEBI:83833"/>
        <dbReference type="ChEBI" id="CHEBI:83834"/>
        <dbReference type="EC" id="5.2.1.8"/>
    </reaction>
</comment>
<feature type="signal peptide" evidence="6">
    <location>
        <begin position="1"/>
        <end position="27"/>
    </location>
</feature>
<dbReference type="InterPro" id="IPR029000">
    <property type="entry name" value="Cyclophilin-like_dom_sf"/>
</dbReference>
<evidence type="ECO:0000313" key="9">
    <source>
        <dbReference type="Proteomes" id="UP001519460"/>
    </source>
</evidence>
<evidence type="ECO:0000256" key="1">
    <source>
        <dbReference type="ARBA" id="ARBA00000971"/>
    </source>
</evidence>
<protein>
    <recommendedName>
        <fullName evidence="6">Peptidyl-prolyl cis-trans isomerase</fullName>
        <shortName evidence="6">PPIase</shortName>
        <ecNumber evidence="6">5.2.1.8</ecNumber>
    </recommendedName>
</protein>
<dbReference type="PANTHER" id="PTHR11071">
    <property type="entry name" value="PEPTIDYL-PROLYL CIS-TRANS ISOMERASE"/>
    <property type="match status" value="1"/>
</dbReference>
<dbReference type="Gene3D" id="2.40.100.10">
    <property type="entry name" value="Cyclophilin-like"/>
    <property type="match status" value="1"/>
</dbReference>
<dbReference type="PRINTS" id="PR00153">
    <property type="entry name" value="CSAPPISMRASE"/>
</dbReference>
<dbReference type="FunFam" id="2.40.100.10:FF:000019">
    <property type="entry name" value="Peptidyl-prolyl cis-trans isomerase"/>
    <property type="match status" value="1"/>
</dbReference>
<name>A0ABD0JS64_9CAEN</name>
<dbReference type="InterPro" id="IPR002130">
    <property type="entry name" value="Cyclophilin-type_PPIase_dom"/>
</dbReference>